<dbReference type="EMBL" id="KN549271">
    <property type="protein sequence ID" value="KHJ98820.1"/>
    <property type="molecule type" value="Genomic_DNA"/>
</dbReference>
<evidence type="ECO:0000313" key="2">
    <source>
        <dbReference type="Proteomes" id="UP000053660"/>
    </source>
</evidence>
<dbReference type="PANTHER" id="PTHR47331">
    <property type="entry name" value="PHD-TYPE DOMAIN-CONTAINING PROTEIN"/>
    <property type="match status" value="1"/>
</dbReference>
<organism evidence="1 2">
    <name type="scientific">Oesophagostomum dentatum</name>
    <name type="common">Nodular worm</name>
    <dbReference type="NCBI Taxonomy" id="61180"/>
    <lineage>
        <taxon>Eukaryota</taxon>
        <taxon>Metazoa</taxon>
        <taxon>Ecdysozoa</taxon>
        <taxon>Nematoda</taxon>
        <taxon>Chromadorea</taxon>
        <taxon>Rhabditida</taxon>
        <taxon>Rhabditina</taxon>
        <taxon>Rhabditomorpha</taxon>
        <taxon>Strongyloidea</taxon>
        <taxon>Strongylidae</taxon>
        <taxon>Oesophagostomum</taxon>
    </lineage>
</organism>
<reference evidence="1 2" key="1">
    <citation type="submission" date="2014-03" db="EMBL/GenBank/DDBJ databases">
        <title>Draft genome of the hookworm Oesophagostomum dentatum.</title>
        <authorList>
            <person name="Mitreva M."/>
        </authorList>
    </citation>
    <scope>NUCLEOTIDE SEQUENCE [LARGE SCALE GENOMIC DNA]</scope>
    <source>
        <strain evidence="1 2">OD-Hann</strain>
    </source>
</reference>
<gene>
    <name evidence="1" type="ORF">OESDEN_01202</name>
</gene>
<sequence>MASCFDPLGLMTPLLTKTKIFLQDLNKNKLKLGWDDTLSRKDFEPWNTIQKEMINLTVPLPRRVTGQTECKNRTLSVFVDSSKRPYACAGTQEGR</sequence>
<dbReference type="OrthoDB" id="5872779at2759"/>
<dbReference type="Pfam" id="PF05380">
    <property type="entry name" value="Peptidase_A17"/>
    <property type="match status" value="1"/>
</dbReference>
<dbReference type="AlphaFoldDB" id="A0A0B1TTQ8"/>
<name>A0A0B1TTQ8_OESDE</name>
<dbReference type="PANTHER" id="PTHR47331:SF1">
    <property type="entry name" value="GAG-LIKE PROTEIN"/>
    <property type="match status" value="1"/>
</dbReference>
<evidence type="ECO:0000313" key="1">
    <source>
        <dbReference type="EMBL" id="KHJ98820.1"/>
    </source>
</evidence>
<dbReference type="InterPro" id="IPR008042">
    <property type="entry name" value="Retrotrans_Pao"/>
</dbReference>
<proteinExistence type="predicted"/>
<keyword evidence="2" id="KW-1185">Reference proteome</keyword>
<dbReference type="Proteomes" id="UP000053660">
    <property type="component" value="Unassembled WGS sequence"/>
</dbReference>
<accession>A0A0B1TTQ8</accession>
<protein>
    <submittedName>
        <fullName evidence="1">Uncharacterized protein</fullName>
    </submittedName>
</protein>